<dbReference type="AlphaFoldDB" id="A0A1I5D8Y3"/>
<dbReference type="InterPro" id="IPR036390">
    <property type="entry name" value="WH_DNA-bd_sf"/>
</dbReference>
<dbReference type="STRING" id="1527.SAMN04489757_10546"/>
<dbReference type="PANTHER" id="PTHR43537">
    <property type="entry name" value="TRANSCRIPTIONAL REGULATOR, GNTR FAMILY"/>
    <property type="match status" value="1"/>
</dbReference>
<dbReference type="PROSITE" id="PS50949">
    <property type="entry name" value="HTH_GNTR"/>
    <property type="match status" value="1"/>
</dbReference>
<keyword evidence="6" id="KW-1185">Reference proteome</keyword>
<dbReference type="SMART" id="SM00895">
    <property type="entry name" value="FCD"/>
    <property type="match status" value="1"/>
</dbReference>
<protein>
    <submittedName>
        <fullName evidence="5">DNA-binding transcriptional regulator, GntR family</fullName>
    </submittedName>
</protein>
<keyword evidence="2 5" id="KW-0238">DNA-binding</keyword>
<evidence type="ECO:0000313" key="5">
    <source>
        <dbReference type="EMBL" id="SFN95281.1"/>
    </source>
</evidence>
<dbReference type="Gene3D" id="1.20.120.530">
    <property type="entry name" value="GntR ligand-binding domain-like"/>
    <property type="match status" value="1"/>
</dbReference>
<dbReference type="GO" id="GO:0003700">
    <property type="term" value="F:DNA-binding transcription factor activity"/>
    <property type="evidence" value="ECO:0007669"/>
    <property type="project" value="InterPro"/>
</dbReference>
<accession>A0A1I5D8Y3</accession>
<evidence type="ECO:0000259" key="4">
    <source>
        <dbReference type="PROSITE" id="PS50949"/>
    </source>
</evidence>
<sequence>MKVSLKQQAYQTIRTKILNCEYAPNSYLNEEQLCKEINVSRTPVRDALSRLEQENLIKILPKKGVVVAPLNINEINMIYETRVLLEPYILATYGNRIDDDHFNKLKNIISESDSLIKLVTTSSSADLTRIHELDDAFHKLIVCSSENPYFIQCYKNMSAQNTRLRILSGSLNKDRLEKTQIEHIEIANEIIKRNYKKAADTLEAHLMASKDAAFNVILSGGFEL</sequence>
<gene>
    <name evidence="5" type="ORF">SAMN04489757_10546</name>
</gene>
<dbReference type="InterPro" id="IPR008920">
    <property type="entry name" value="TF_FadR/GntR_C"/>
</dbReference>
<keyword evidence="1" id="KW-0805">Transcription regulation</keyword>
<dbReference type="EMBL" id="FOWD01000005">
    <property type="protein sequence ID" value="SFN95281.1"/>
    <property type="molecule type" value="Genomic_DNA"/>
</dbReference>
<name>A0A1I5D8Y3_9FIRM</name>
<dbReference type="RefSeq" id="WP_170847883.1">
    <property type="nucleotide sequence ID" value="NZ_BAABFM010000026.1"/>
</dbReference>
<evidence type="ECO:0000256" key="2">
    <source>
        <dbReference type="ARBA" id="ARBA00023125"/>
    </source>
</evidence>
<dbReference type="CDD" id="cd07377">
    <property type="entry name" value="WHTH_GntR"/>
    <property type="match status" value="1"/>
</dbReference>
<evidence type="ECO:0000313" key="6">
    <source>
        <dbReference type="Proteomes" id="UP000198806"/>
    </source>
</evidence>
<dbReference type="GO" id="GO:0003677">
    <property type="term" value="F:DNA binding"/>
    <property type="evidence" value="ECO:0007669"/>
    <property type="project" value="UniProtKB-KW"/>
</dbReference>
<proteinExistence type="predicted"/>
<dbReference type="Gene3D" id="1.10.10.10">
    <property type="entry name" value="Winged helix-like DNA-binding domain superfamily/Winged helix DNA-binding domain"/>
    <property type="match status" value="1"/>
</dbReference>
<organism evidence="5 6">
    <name type="scientific">Anaerocolumna aminovalerica</name>
    <dbReference type="NCBI Taxonomy" id="1527"/>
    <lineage>
        <taxon>Bacteria</taxon>
        <taxon>Bacillati</taxon>
        <taxon>Bacillota</taxon>
        <taxon>Clostridia</taxon>
        <taxon>Lachnospirales</taxon>
        <taxon>Lachnospiraceae</taxon>
        <taxon>Anaerocolumna</taxon>
    </lineage>
</organism>
<dbReference type="PRINTS" id="PR00035">
    <property type="entry name" value="HTHGNTR"/>
</dbReference>
<feature type="domain" description="HTH gntR-type" evidence="4">
    <location>
        <begin position="3"/>
        <end position="70"/>
    </location>
</feature>
<dbReference type="SMART" id="SM00345">
    <property type="entry name" value="HTH_GNTR"/>
    <property type="match status" value="1"/>
</dbReference>
<dbReference type="Pfam" id="PF00392">
    <property type="entry name" value="GntR"/>
    <property type="match status" value="1"/>
</dbReference>
<dbReference type="InterPro" id="IPR000524">
    <property type="entry name" value="Tscrpt_reg_HTH_GntR"/>
</dbReference>
<dbReference type="InterPro" id="IPR011711">
    <property type="entry name" value="GntR_C"/>
</dbReference>
<reference evidence="5 6" key="1">
    <citation type="submission" date="2016-10" db="EMBL/GenBank/DDBJ databases">
        <authorList>
            <person name="de Groot N.N."/>
        </authorList>
    </citation>
    <scope>NUCLEOTIDE SEQUENCE [LARGE SCALE GENOMIC DNA]</scope>
    <source>
        <strain evidence="5 6">DSM 1283</strain>
    </source>
</reference>
<evidence type="ECO:0000256" key="1">
    <source>
        <dbReference type="ARBA" id="ARBA00023015"/>
    </source>
</evidence>
<dbReference type="InterPro" id="IPR036388">
    <property type="entry name" value="WH-like_DNA-bd_sf"/>
</dbReference>
<evidence type="ECO:0000256" key="3">
    <source>
        <dbReference type="ARBA" id="ARBA00023163"/>
    </source>
</evidence>
<dbReference type="SUPFAM" id="SSF46785">
    <property type="entry name" value="Winged helix' DNA-binding domain"/>
    <property type="match status" value="1"/>
</dbReference>
<dbReference type="SUPFAM" id="SSF48008">
    <property type="entry name" value="GntR ligand-binding domain-like"/>
    <property type="match status" value="1"/>
</dbReference>
<dbReference type="Pfam" id="PF07729">
    <property type="entry name" value="FCD"/>
    <property type="match status" value="1"/>
</dbReference>
<dbReference type="Proteomes" id="UP000198806">
    <property type="component" value="Unassembled WGS sequence"/>
</dbReference>
<keyword evidence="3" id="KW-0804">Transcription</keyword>
<dbReference type="PANTHER" id="PTHR43537:SF24">
    <property type="entry name" value="GLUCONATE OPERON TRANSCRIPTIONAL REPRESSOR"/>
    <property type="match status" value="1"/>
</dbReference>